<dbReference type="InterPro" id="IPR010920">
    <property type="entry name" value="LSM_dom_sf"/>
</dbReference>
<dbReference type="InterPro" id="IPR023408">
    <property type="entry name" value="MscS_beta-dom_sf"/>
</dbReference>
<keyword evidence="2 5" id="KW-0812">Transmembrane</keyword>
<keyword evidence="3 5" id="KW-1133">Transmembrane helix</keyword>
<proteinExistence type="predicted"/>
<keyword evidence="4 5" id="KW-0472">Membrane</keyword>
<feature type="domain" description="Mechanosensitive ion channel MscS" evidence="6">
    <location>
        <begin position="106"/>
        <end position="172"/>
    </location>
</feature>
<dbReference type="InterPro" id="IPR006685">
    <property type="entry name" value="MscS_channel_2nd"/>
</dbReference>
<dbReference type="GO" id="GO:0008381">
    <property type="term" value="F:mechanosensitive monoatomic ion channel activity"/>
    <property type="evidence" value="ECO:0007669"/>
    <property type="project" value="UniProtKB-ARBA"/>
</dbReference>
<dbReference type="RefSeq" id="WP_081557086.1">
    <property type="nucleotide sequence ID" value="NZ_CP109905.1"/>
</dbReference>
<dbReference type="Proteomes" id="UP000192721">
    <property type="component" value="Unassembled WGS sequence"/>
</dbReference>
<dbReference type="EMBL" id="MUKV01000061">
    <property type="protein sequence ID" value="OQS31513.1"/>
    <property type="molecule type" value="Genomic_DNA"/>
</dbReference>
<evidence type="ECO:0000256" key="3">
    <source>
        <dbReference type="ARBA" id="ARBA00022989"/>
    </source>
</evidence>
<comment type="caution">
    <text evidence="7">The sequence shown here is derived from an EMBL/GenBank/DDBJ whole genome shotgun (WGS) entry which is preliminary data.</text>
</comment>
<gene>
    <name evidence="7" type="ORF">B0T45_22820</name>
</gene>
<dbReference type="Pfam" id="PF00924">
    <property type="entry name" value="MS_channel_2nd"/>
    <property type="match status" value="1"/>
</dbReference>
<evidence type="ECO:0000259" key="6">
    <source>
        <dbReference type="Pfam" id="PF00924"/>
    </source>
</evidence>
<dbReference type="Gene3D" id="2.30.30.60">
    <property type="match status" value="1"/>
</dbReference>
<reference evidence="7 8" key="1">
    <citation type="submission" date="2017-02" db="EMBL/GenBank/DDBJ databases">
        <title>Chromobacterium haemolyticum H5244.</title>
        <authorList>
            <person name="Gulvik C.A."/>
        </authorList>
    </citation>
    <scope>NUCLEOTIDE SEQUENCE [LARGE SCALE GENOMIC DNA]</scope>
    <source>
        <strain evidence="7 8">H5244</strain>
    </source>
</reference>
<evidence type="ECO:0000256" key="1">
    <source>
        <dbReference type="ARBA" id="ARBA00004370"/>
    </source>
</evidence>
<feature type="transmembrane region" description="Helical" evidence="5">
    <location>
        <begin position="22"/>
        <end position="39"/>
    </location>
</feature>
<feature type="transmembrane region" description="Helical" evidence="5">
    <location>
        <begin position="60"/>
        <end position="78"/>
    </location>
</feature>
<comment type="subcellular location">
    <subcellularLocation>
        <location evidence="1">Membrane</location>
    </subcellularLocation>
</comment>
<organism evidence="7 8">
    <name type="scientific">Chromobacterium haemolyticum</name>
    <dbReference type="NCBI Taxonomy" id="394935"/>
    <lineage>
        <taxon>Bacteria</taxon>
        <taxon>Pseudomonadati</taxon>
        <taxon>Pseudomonadota</taxon>
        <taxon>Betaproteobacteria</taxon>
        <taxon>Neisseriales</taxon>
        <taxon>Chromobacteriaceae</taxon>
        <taxon>Chromobacterium</taxon>
    </lineage>
</organism>
<dbReference type="AlphaFoldDB" id="A0A1W0C9V7"/>
<dbReference type="SUPFAM" id="SSF50182">
    <property type="entry name" value="Sm-like ribonucleoproteins"/>
    <property type="match status" value="1"/>
</dbReference>
<accession>A0A1W0C9V7</accession>
<evidence type="ECO:0000313" key="7">
    <source>
        <dbReference type="EMBL" id="OQS31513.1"/>
    </source>
</evidence>
<protein>
    <submittedName>
        <fullName evidence="7">Mechanosensitive ion channel protein MscS</fullName>
    </submittedName>
</protein>
<evidence type="ECO:0000256" key="4">
    <source>
        <dbReference type="ARBA" id="ARBA00023136"/>
    </source>
</evidence>
<dbReference type="PANTHER" id="PTHR30566">
    <property type="entry name" value="YNAI-RELATED MECHANOSENSITIVE ION CHANNEL"/>
    <property type="match status" value="1"/>
</dbReference>
<evidence type="ECO:0000313" key="8">
    <source>
        <dbReference type="Proteomes" id="UP000192721"/>
    </source>
</evidence>
<evidence type="ECO:0000256" key="5">
    <source>
        <dbReference type="SAM" id="Phobius"/>
    </source>
</evidence>
<evidence type="ECO:0000256" key="2">
    <source>
        <dbReference type="ARBA" id="ARBA00022692"/>
    </source>
</evidence>
<dbReference type="GO" id="GO:0016020">
    <property type="term" value="C:membrane"/>
    <property type="evidence" value="ECO:0007669"/>
    <property type="project" value="UniProtKB-SubCell"/>
</dbReference>
<sequence length="288" mass="32015">MEPKATLFDLIGYLRDNYSHEIARSLILIAALLIIRLVVDRLLAANNSIAIESKRRWSVNTRNILFVSGLAGIGLIWASELQTIAVSMLAFAAALILATKELIMCLSGGLVRQTSNSYSLGDHIEVGTVRGRVVDIGLLSTTVMEIGPNHSSHQMTGRALTFPNSLLLSTPVIRENYMGDYVMHIVNVPMAYSVPPIRAERLLMAAAEESCQPHLEVARQHMEDMAKRNLVDIPSVEPRIALQPIDEKRYQLILRIAIPARDRHRIEQTILHHFLAQCFPEQGDTAPA</sequence>
<dbReference type="PANTHER" id="PTHR30566:SF27">
    <property type="entry name" value="MECHANOSENSITIVE ION CHANNEL PROTEIN"/>
    <property type="match status" value="1"/>
</dbReference>
<name>A0A1W0C9V7_9NEIS</name>